<evidence type="ECO:0000256" key="2">
    <source>
        <dbReference type="ARBA" id="ARBA00010159"/>
    </source>
</evidence>
<keyword evidence="4 10" id="KW-0812">Transmembrane</keyword>
<evidence type="ECO:0000256" key="3">
    <source>
        <dbReference type="ARBA" id="ARBA00022448"/>
    </source>
</evidence>
<name>A0ABM0NPB6_PRUMU</name>
<comment type="subcellular location">
    <subcellularLocation>
        <location evidence="1">Membrane</location>
        <topology evidence="1">Multi-pass membrane protein</topology>
    </subcellularLocation>
</comment>
<evidence type="ECO:0000313" key="13">
    <source>
        <dbReference type="RefSeq" id="XP_008227789.1"/>
    </source>
</evidence>
<dbReference type="GO" id="GO:0034220">
    <property type="term" value="P:monoatomic ion transmembrane transport"/>
    <property type="evidence" value="ECO:0007669"/>
    <property type="project" value="UniProtKB-KW"/>
</dbReference>
<sequence length="387" mass="42993">MENEPFLGSQTGPQHQLQPIIEDHDFSFKIVPSLSDPTLLIFQEPQQHHVQKDSQSSSSSSSSTTQFGAPSARTKKPGTLHRCKTAPAMAVMRDLKPKTTQIPKPQSESSSIIRDKFSGIETHPVVDALYFCIVTMCTIGYGDIAPTTTFTKIFACVFVLFGFGFIDILLSGVVNFVLDLQENMILTGIQMGQAQAQAQAQAHSHRFSARDYIVDVAKGRMRIRLKVGLALGVVVLSIGMGALVLCFVENLNCIDSIYLSVMSVTTVGYGDRAFKTVQGRLFAAVWLLFSTLAVARAFMYLAEARVDKRHRRIIKWVLDREITVQDLLAANINDHGFISKSEYVIHKLKEMGKIGEKDILQICNQFSKLDQNHSGKITLPDLLENRL</sequence>
<feature type="compositionally biased region" description="Low complexity" evidence="9">
    <location>
        <begin position="54"/>
        <end position="66"/>
    </location>
</feature>
<evidence type="ECO:0000256" key="5">
    <source>
        <dbReference type="ARBA" id="ARBA00022989"/>
    </source>
</evidence>
<proteinExistence type="inferred from homology"/>
<dbReference type="InterPro" id="IPR018247">
    <property type="entry name" value="EF_Hand_1_Ca_BS"/>
</dbReference>
<evidence type="ECO:0000256" key="9">
    <source>
        <dbReference type="SAM" id="MobiDB-lite"/>
    </source>
</evidence>
<feature type="transmembrane region" description="Helical" evidence="10">
    <location>
        <begin position="150"/>
        <end position="178"/>
    </location>
</feature>
<dbReference type="PRINTS" id="PR01333">
    <property type="entry name" value="2POREKCHANEL"/>
</dbReference>
<keyword evidence="3" id="KW-0813">Transport</keyword>
<feature type="region of interest" description="Disordered" evidence="9">
    <location>
        <begin position="46"/>
        <end position="79"/>
    </location>
</feature>
<dbReference type="PANTHER" id="PTHR11003">
    <property type="entry name" value="POTASSIUM CHANNEL, SUBFAMILY K"/>
    <property type="match status" value="1"/>
</dbReference>
<dbReference type="Pfam" id="PF07885">
    <property type="entry name" value="Ion_trans_2"/>
    <property type="match status" value="2"/>
</dbReference>
<feature type="domain" description="Potassium channel" evidence="11">
    <location>
        <begin position="120"/>
        <end position="177"/>
    </location>
</feature>
<dbReference type="RefSeq" id="XP_008227789.1">
    <property type="nucleotide sequence ID" value="XM_008229567.2"/>
</dbReference>
<evidence type="ECO:0000313" key="12">
    <source>
        <dbReference type="Proteomes" id="UP000694861"/>
    </source>
</evidence>
<feature type="domain" description="Potassium channel" evidence="11">
    <location>
        <begin position="238"/>
        <end position="303"/>
    </location>
</feature>
<evidence type="ECO:0000256" key="4">
    <source>
        <dbReference type="ARBA" id="ARBA00022692"/>
    </source>
</evidence>
<comment type="similarity">
    <text evidence="2">Belongs to the two pore domain potassium channel (TC 1.A.1.7) family.</text>
</comment>
<feature type="transmembrane region" description="Helical" evidence="10">
    <location>
        <begin position="281"/>
        <end position="302"/>
    </location>
</feature>
<evidence type="ECO:0000256" key="8">
    <source>
        <dbReference type="ARBA" id="ARBA00023303"/>
    </source>
</evidence>
<keyword evidence="8 13" id="KW-0407">Ion channel</keyword>
<accession>A0ABM0NPB6</accession>
<organism evidence="12 13">
    <name type="scientific">Prunus mume</name>
    <name type="common">Japanese apricot</name>
    <name type="synonym">Armeniaca mume</name>
    <dbReference type="NCBI Taxonomy" id="102107"/>
    <lineage>
        <taxon>Eukaryota</taxon>
        <taxon>Viridiplantae</taxon>
        <taxon>Streptophyta</taxon>
        <taxon>Embryophyta</taxon>
        <taxon>Tracheophyta</taxon>
        <taxon>Spermatophyta</taxon>
        <taxon>Magnoliopsida</taxon>
        <taxon>eudicotyledons</taxon>
        <taxon>Gunneridae</taxon>
        <taxon>Pentapetalae</taxon>
        <taxon>rosids</taxon>
        <taxon>fabids</taxon>
        <taxon>Rosales</taxon>
        <taxon>Rosaceae</taxon>
        <taxon>Amygdaloideae</taxon>
        <taxon>Amygdaleae</taxon>
        <taxon>Prunus</taxon>
    </lineage>
</organism>
<evidence type="ECO:0000256" key="10">
    <source>
        <dbReference type="SAM" id="Phobius"/>
    </source>
</evidence>
<protein>
    <submittedName>
        <fullName evidence="13">Two-pore potassium channel 5 isoform X2</fullName>
    </submittedName>
</protein>
<dbReference type="Gene3D" id="1.10.287.70">
    <property type="match status" value="2"/>
</dbReference>
<dbReference type="InterPro" id="IPR003280">
    <property type="entry name" value="2pore_dom_K_chnl"/>
</dbReference>
<reference evidence="13" key="2">
    <citation type="submission" date="2025-08" db="UniProtKB">
        <authorList>
            <consortium name="RefSeq"/>
        </authorList>
    </citation>
    <scope>IDENTIFICATION</scope>
</reference>
<dbReference type="PROSITE" id="PS00018">
    <property type="entry name" value="EF_HAND_1"/>
    <property type="match status" value="1"/>
</dbReference>
<dbReference type="InterPro" id="IPR013099">
    <property type="entry name" value="K_chnl_dom"/>
</dbReference>
<evidence type="ECO:0000256" key="1">
    <source>
        <dbReference type="ARBA" id="ARBA00004141"/>
    </source>
</evidence>
<dbReference type="GeneID" id="103327262"/>
<dbReference type="Proteomes" id="UP000694861">
    <property type="component" value="Linkage group LG4"/>
</dbReference>
<keyword evidence="6" id="KW-0406">Ion transport</keyword>
<reference evidence="12" key="1">
    <citation type="journal article" date="2012" name="Nat. Commun.">
        <title>The genome of Prunus mume.</title>
        <authorList>
            <person name="Zhang Q."/>
            <person name="Chen W."/>
            <person name="Sun L."/>
            <person name="Zhao F."/>
            <person name="Huang B."/>
            <person name="Yang W."/>
            <person name="Tao Y."/>
            <person name="Wang J."/>
            <person name="Yuan Z."/>
            <person name="Fan G."/>
            <person name="Xing Z."/>
            <person name="Han C."/>
            <person name="Pan H."/>
            <person name="Zhong X."/>
            <person name="Shi W."/>
            <person name="Liang X."/>
            <person name="Du D."/>
            <person name="Sun F."/>
            <person name="Xu Z."/>
            <person name="Hao R."/>
            <person name="Lv T."/>
            <person name="Lv Y."/>
            <person name="Zheng Z."/>
            <person name="Sun M."/>
            <person name="Luo L."/>
            <person name="Cai M."/>
            <person name="Gao Y."/>
            <person name="Wang J."/>
            <person name="Yin Y."/>
            <person name="Xu X."/>
            <person name="Cheng T."/>
            <person name="Wang J."/>
        </authorList>
    </citation>
    <scope>NUCLEOTIDE SEQUENCE [LARGE SCALE GENOMIC DNA]</scope>
</reference>
<gene>
    <name evidence="13" type="primary">LOC103327262</name>
</gene>
<feature type="transmembrane region" description="Helical" evidence="10">
    <location>
        <begin position="227"/>
        <end position="248"/>
    </location>
</feature>
<evidence type="ECO:0000256" key="7">
    <source>
        <dbReference type="ARBA" id="ARBA00023136"/>
    </source>
</evidence>
<dbReference type="SUPFAM" id="SSF81324">
    <property type="entry name" value="Voltage-gated potassium channels"/>
    <property type="match status" value="2"/>
</dbReference>
<keyword evidence="5 10" id="KW-1133">Transmembrane helix</keyword>
<evidence type="ECO:0000256" key="6">
    <source>
        <dbReference type="ARBA" id="ARBA00023065"/>
    </source>
</evidence>
<evidence type="ECO:0000259" key="11">
    <source>
        <dbReference type="Pfam" id="PF07885"/>
    </source>
</evidence>
<keyword evidence="12" id="KW-1185">Reference proteome</keyword>
<keyword evidence="7 10" id="KW-0472">Membrane</keyword>
<dbReference type="PANTHER" id="PTHR11003:SF268">
    <property type="entry name" value="TWO-PORE POTASSIUM CHANNEL 4-RELATED"/>
    <property type="match status" value="1"/>
</dbReference>